<dbReference type="SUPFAM" id="SSF47413">
    <property type="entry name" value="lambda repressor-like DNA-binding domains"/>
    <property type="match status" value="1"/>
</dbReference>
<accession>A0A173V9S0</accession>
<dbReference type="EMBL" id="CYXZ01000020">
    <property type="protein sequence ID" value="CUN22628.1"/>
    <property type="molecule type" value="Genomic_DNA"/>
</dbReference>
<evidence type="ECO:0000313" key="4">
    <source>
        <dbReference type="EMBL" id="MTR86613.1"/>
    </source>
</evidence>
<dbReference type="SMART" id="SM00530">
    <property type="entry name" value="HTH_XRE"/>
    <property type="match status" value="1"/>
</dbReference>
<dbReference type="Proteomes" id="UP000478483">
    <property type="component" value="Unassembled WGS sequence"/>
</dbReference>
<evidence type="ECO:0000313" key="8">
    <source>
        <dbReference type="Proteomes" id="UP000283586"/>
    </source>
</evidence>
<evidence type="ECO:0000313" key="9">
    <source>
        <dbReference type="Proteomes" id="UP000284051"/>
    </source>
</evidence>
<proteinExistence type="predicted"/>
<sequence>MRNQNIAKVLKEYRKRNHLSVNDVSILLEDRSFTAAPKTIYGWESGQANPSADILLTLCDLYNITDILEAFGYDSNENFHVTPSERTIIEAYRAHPEMHEAVSVLLGCSVPRKGSVSAHNTAAKEVSHPKQHSSGTNTTAAPKPSIKRY</sequence>
<dbReference type="InterPro" id="IPR001387">
    <property type="entry name" value="Cro/C1-type_HTH"/>
</dbReference>
<dbReference type="InterPro" id="IPR010982">
    <property type="entry name" value="Lambda_DNA-bd_dom_sf"/>
</dbReference>
<dbReference type="EMBL" id="WNAJ01000025">
    <property type="protein sequence ID" value="MTR86613.1"/>
    <property type="molecule type" value="Genomic_DNA"/>
</dbReference>
<organism evidence="3 7">
    <name type="scientific">Roseburia intestinalis</name>
    <dbReference type="NCBI Taxonomy" id="166486"/>
    <lineage>
        <taxon>Bacteria</taxon>
        <taxon>Bacillati</taxon>
        <taxon>Bacillota</taxon>
        <taxon>Clostridia</taxon>
        <taxon>Lachnospirales</taxon>
        <taxon>Lachnospiraceae</taxon>
        <taxon>Roseburia</taxon>
    </lineage>
</organism>
<evidence type="ECO:0000313" key="10">
    <source>
        <dbReference type="Proteomes" id="UP000478483"/>
    </source>
</evidence>
<protein>
    <submittedName>
        <fullName evidence="3">Helix-turn-helix domain</fullName>
    </submittedName>
    <submittedName>
        <fullName evidence="4">XRE family transcriptional regulator</fullName>
    </submittedName>
</protein>
<dbReference type="EMBL" id="QRID01000017">
    <property type="protein sequence ID" value="RHG26364.1"/>
    <property type="molecule type" value="Genomic_DNA"/>
</dbReference>
<evidence type="ECO:0000313" key="6">
    <source>
        <dbReference type="EMBL" id="RHN07155.1"/>
    </source>
</evidence>
<evidence type="ECO:0000313" key="7">
    <source>
        <dbReference type="Proteomes" id="UP000095350"/>
    </source>
</evidence>
<feature type="domain" description="HTH cro/C1-type" evidence="2">
    <location>
        <begin position="10"/>
        <end position="68"/>
    </location>
</feature>
<reference evidence="4 10" key="3">
    <citation type="journal article" date="2019" name="Nat. Med.">
        <title>A library of human gut bacterial isolates paired with longitudinal multiomics data enables mechanistic microbiome research.</title>
        <authorList>
            <person name="Poyet M."/>
            <person name="Groussin M."/>
            <person name="Gibbons S.M."/>
            <person name="Avila-Pacheco J."/>
            <person name="Jiang X."/>
            <person name="Kearney S.M."/>
            <person name="Perrotta A.R."/>
            <person name="Berdy B."/>
            <person name="Zhao S."/>
            <person name="Lieberman T.D."/>
            <person name="Swanson P.K."/>
            <person name="Smith M."/>
            <person name="Roesemann S."/>
            <person name="Alexander J.E."/>
            <person name="Rich S.A."/>
            <person name="Livny J."/>
            <person name="Vlamakis H."/>
            <person name="Clish C."/>
            <person name="Bullock K."/>
            <person name="Deik A."/>
            <person name="Scott J."/>
            <person name="Pierce K.A."/>
            <person name="Xavier R.J."/>
            <person name="Alm E.J."/>
        </authorList>
    </citation>
    <scope>NUCLEOTIDE SEQUENCE [LARGE SCALE GENOMIC DNA]</scope>
    <source>
        <strain evidence="4 10">BIOML-A1</strain>
    </source>
</reference>
<dbReference type="PaxDb" id="166486-ERS852572_02639"/>
<evidence type="ECO:0000256" key="1">
    <source>
        <dbReference type="SAM" id="MobiDB-lite"/>
    </source>
</evidence>
<gene>
    <name evidence="5" type="ORF">DW264_14870</name>
    <name evidence="6" type="ORF">DWZ31_11255</name>
    <name evidence="3" type="ORF">ERS852572_02639</name>
    <name evidence="4" type="ORF">GMD50_16525</name>
</gene>
<feature type="region of interest" description="Disordered" evidence="1">
    <location>
        <begin position="117"/>
        <end position="149"/>
    </location>
</feature>
<dbReference type="Proteomes" id="UP000283586">
    <property type="component" value="Unassembled WGS sequence"/>
</dbReference>
<dbReference type="PROSITE" id="PS50943">
    <property type="entry name" value="HTH_CROC1"/>
    <property type="match status" value="1"/>
</dbReference>
<dbReference type="Gene3D" id="1.10.260.40">
    <property type="entry name" value="lambda repressor-like DNA-binding domains"/>
    <property type="match status" value="1"/>
</dbReference>
<evidence type="ECO:0000259" key="2">
    <source>
        <dbReference type="PROSITE" id="PS50943"/>
    </source>
</evidence>
<evidence type="ECO:0000313" key="5">
    <source>
        <dbReference type="EMBL" id="RHG26364.1"/>
    </source>
</evidence>
<dbReference type="CDD" id="cd00093">
    <property type="entry name" value="HTH_XRE"/>
    <property type="match status" value="1"/>
</dbReference>
<dbReference type="Proteomes" id="UP000095350">
    <property type="component" value="Unassembled WGS sequence"/>
</dbReference>
<dbReference type="RefSeq" id="WP_055195046.1">
    <property type="nucleotide sequence ID" value="NZ_CABIYH010000020.1"/>
</dbReference>
<dbReference type="EMBL" id="QRQN01000013">
    <property type="protein sequence ID" value="RHN07155.1"/>
    <property type="molecule type" value="Genomic_DNA"/>
</dbReference>
<dbReference type="GO" id="GO:0003677">
    <property type="term" value="F:DNA binding"/>
    <property type="evidence" value="ECO:0007669"/>
    <property type="project" value="InterPro"/>
</dbReference>
<reference evidence="8 9" key="2">
    <citation type="submission" date="2018-08" db="EMBL/GenBank/DDBJ databases">
        <title>A genome reference for cultivated species of the human gut microbiota.</title>
        <authorList>
            <person name="Zou Y."/>
            <person name="Xue W."/>
            <person name="Luo G."/>
        </authorList>
    </citation>
    <scope>NUCLEOTIDE SEQUENCE [LARGE SCALE GENOMIC DNA]</scope>
    <source>
        <strain evidence="6 8">AF31-21AC</strain>
        <strain evidence="5 9">AM22-21LB</strain>
    </source>
</reference>
<evidence type="ECO:0000313" key="3">
    <source>
        <dbReference type="EMBL" id="CUN22628.1"/>
    </source>
</evidence>
<reference evidence="3 7" key="1">
    <citation type="submission" date="2015-09" db="EMBL/GenBank/DDBJ databases">
        <authorList>
            <consortium name="Pathogen Informatics"/>
        </authorList>
    </citation>
    <scope>NUCLEOTIDE SEQUENCE [LARGE SCALE GENOMIC DNA]</scope>
    <source>
        <strain evidence="3 7">2789STDY5834960</strain>
    </source>
</reference>
<dbReference type="OrthoDB" id="1770272at2"/>
<dbReference type="Proteomes" id="UP000284051">
    <property type="component" value="Unassembled WGS sequence"/>
</dbReference>
<dbReference type="AlphaFoldDB" id="A0A173V9S0"/>
<name>A0A173V9S0_9FIRM</name>